<dbReference type="InterPro" id="IPR001314">
    <property type="entry name" value="Peptidase_S1A"/>
</dbReference>
<evidence type="ECO:0000256" key="8">
    <source>
        <dbReference type="ARBA" id="ARBA00022825"/>
    </source>
</evidence>
<dbReference type="GO" id="GO:0004252">
    <property type="term" value="F:serine-type endopeptidase activity"/>
    <property type="evidence" value="ECO:0007669"/>
    <property type="project" value="InterPro"/>
</dbReference>
<evidence type="ECO:0000256" key="14">
    <source>
        <dbReference type="RuleBase" id="RU363034"/>
    </source>
</evidence>
<keyword evidence="11" id="KW-1015">Disulfide bond</keyword>
<dbReference type="FunFam" id="2.40.10.10:FF:000047">
    <property type="entry name" value="Trypsin eta"/>
    <property type="match status" value="1"/>
</dbReference>
<dbReference type="PROSITE" id="PS50240">
    <property type="entry name" value="TRYPSIN_DOM"/>
    <property type="match status" value="2"/>
</dbReference>
<dbReference type="InterPro" id="IPR018114">
    <property type="entry name" value="TRYPSIN_HIS"/>
</dbReference>
<dbReference type="InterPro" id="IPR001254">
    <property type="entry name" value="Trypsin_dom"/>
</dbReference>
<dbReference type="InterPro" id="IPR009003">
    <property type="entry name" value="Peptidase_S1_PA"/>
</dbReference>
<dbReference type="PANTHER" id="PTHR24252">
    <property type="entry name" value="ACROSIN-RELATED"/>
    <property type="match status" value="1"/>
</dbReference>
<evidence type="ECO:0000256" key="5">
    <source>
        <dbReference type="ARBA" id="ARBA00022729"/>
    </source>
</evidence>
<evidence type="ECO:0000256" key="3">
    <source>
        <dbReference type="ARBA" id="ARBA00022588"/>
    </source>
</evidence>
<feature type="chain" id="PRO_5008140425" description="Peptidase S1 domain-containing protein" evidence="15">
    <location>
        <begin position="31"/>
        <end position="793"/>
    </location>
</feature>
<keyword evidence="6" id="KW-0222">Digestion</keyword>
<keyword evidence="3" id="KW-0399">Innate immunity</keyword>
<dbReference type="GO" id="GO:0016485">
    <property type="term" value="P:protein processing"/>
    <property type="evidence" value="ECO:0007669"/>
    <property type="project" value="UniProtKB-ARBA"/>
</dbReference>
<dbReference type="GO" id="GO:0045087">
    <property type="term" value="P:innate immune response"/>
    <property type="evidence" value="ECO:0007669"/>
    <property type="project" value="UniProtKB-KW"/>
</dbReference>
<sequence>MAASKTERAGRMAMWPVFLVLCCFTHNLLALQDGESCSHQGEPGVCKPYSKCKRGTRITVCSYSATEAIVCCPQSQLLEPAGGTITAPLSSANRGGNERISEKKCKDYKDLTTESVAISALTLNPTLVKIDVPKCDMVVKLIVGGNVTKPGEFPHMAAIGWRRPTGDYAFECGGSLISEYYILTAAHCYAESENGVLPSIVRLGDQSLVREDDGAEPEDYDIRRFIVHPEFKWSAGKYNDLALIETNERVVFTNFIRPACLYTSDRLGVSTAIATGFGLTEDFGTKSDELRKVALNIYDNNLCADRYRLNRHIRQGIRNTQMCVGDLAGGKDTCQGDSGGPLQVTREENHCMFYIVGVTSFGQVCGSATPAIYTRVSSYLDWIESVVPQLCSTGLLINKKCLKKANMSVAFDSVRWITQVFISAILISCVLAASNEGESCAYGNEPGICRGYNLCRPLLERSRIVKICGYTPQQAIVCCPVDYVQRLQQLINPNLRISEQKCRKYQSSSSSSVLLGSLAVGSSVVKVKPRNQCPTDQNLIVGGTAARYGEFPHMARLAMPNENGEMTFRCGGTLISEQWIMTAAHCLESQTIVVRLGELKEDDDEFGDPVDVQVVQIVKHPNYKPRTVYNDIALLRLANSVSFSSRIRPACLYNSPTVERTKALAIGFGSTEAYGMASKELLKVTLDVFTTPACAVFFQRNRRVPQGLQDTHLCAGFLAGGRDACTGDSGGPLQISTNDEACVAQVIGITSFGIGCGSTTPGIYTRVSEYVDWIEGIVWPGESGSLQDELRFS</sequence>
<evidence type="ECO:0000256" key="11">
    <source>
        <dbReference type="ARBA" id="ARBA00023157"/>
    </source>
</evidence>
<evidence type="ECO:0000256" key="13">
    <source>
        <dbReference type="ARBA" id="ARBA00024195"/>
    </source>
</evidence>
<evidence type="ECO:0000313" key="17">
    <source>
        <dbReference type="EnsemblMetazoa" id="AMIN002983-PA"/>
    </source>
</evidence>
<evidence type="ECO:0000256" key="4">
    <source>
        <dbReference type="ARBA" id="ARBA00022670"/>
    </source>
</evidence>
<feature type="domain" description="Peptidase S1" evidence="16">
    <location>
        <begin position="142"/>
        <end position="388"/>
    </location>
</feature>
<feature type="domain" description="Peptidase S1" evidence="16">
    <location>
        <begin position="540"/>
        <end position="779"/>
    </location>
</feature>
<keyword evidence="2" id="KW-0964">Secreted</keyword>
<evidence type="ECO:0000256" key="10">
    <source>
        <dbReference type="ARBA" id="ARBA00023145"/>
    </source>
</evidence>
<dbReference type="GO" id="GO:0005576">
    <property type="term" value="C:extracellular region"/>
    <property type="evidence" value="ECO:0007669"/>
    <property type="project" value="UniProtKB-SubCell"/>
</dbReference>
<keyword evidence="8 14" id="KW-0720">Serine protease</keyword>
<evidence type="ECO:0000256" key="7">
    <source>
        <dbReference type="ARBA" id="ARBA00022801"/>
    </source>
</evidence>
<dbReference type="Gene3D" id="2.40.10.10">
    <property type="entry name" value="Trypsin-like serine proteases"/>
    <property type="match status" value="2"/>
</dbReference>
<dbReference type="InterPro" id="IPR033116">
    <property type="entry name" value="TRYPSIN_SER"/>
</dbReference>
<proteinExistence type="inferred from homology"/>
<dbReference type="FunFam" id="2.40.10.10:FF:000028">
    <property type="entry name" value="Serine protease easter"/>
    <property type="match status" value="1"/>
</dbReference>
<feature type="signal peptide" evidence="15">
    <location>
        <begin position="1"/>
        <end position="30"/>
    </location>
</feature>
<dbReference type="VEuPathDB" id="VectorBase:AMIN002983"/>
<evidence type="ECO:0000256" key="2">
    <source>
        <dbReference type="ARBA" id="ARBA00022525"/>
    </source>
</evidence>
<keyword evidence="9" id="KW-0391">Immunity</keyword>
<comment type="subcellular location">
    <subcellularLocation>
        <location evidence="1">Secreted</location>
    </subcellularLocation>
</comment>
<evidence type="ECO:0000256" key="6">
    <source>
        <dbReference type="ARBA" id="ARBA00022757"/>
    </source>
</evidence>
<dbReference type="STRING" id="112268.A0A182VY34"/>
<dbReference type="FunFam" id="2.40.10.10:FF:000002">
    <property type="entry name" value="Transmembrane protease serine"/>
    <property type="match status" value="1"/>
</dbReference>
<evidence type="ECO:0000256" key="9">
    <source>
        <dbReference type="ARBA" id="ARBA00022859"/>
    </source>
</evidence>
<keyword evidence="12" id="KW-0325">Glycoprotein</keyword>
<dbReference type="SUPFAM" id="SSF50494">
    <property type="entry name" value="Trypsin-like serine proteases"/>
    <property type="match status" value="2"/>
</dbReference>
<evidence type="ECO:0000256" key="12">
    <source>
        <dbReference type="ARBA" id="ARBA00023180"/>
    </source>
</evidence>
<dbReference type="InterPro" id="IPR043504">
    <property type="entry name" value="Peptidase_S1_PA_chymotrypsin"/>
</dbReference>
<dbReference type="GO" id="GO:0007586">
    <property type="term" value="P:digestion"/>
    <property type="evidence" value="ECO:0007669"/>
    <property type="project" value="UniProtKB-KW"/>
</dbReference>
<dbReference type="PRINTS" id="PR00722">
    <property type="entry name" value="CHYMOTRYPSIN"/>
</dbReference>
<organism evidence="17 18">
    <name type="scientific">Anopheles minimus</name>
    <dbReference type="NCBI Taxonomy" id="112268"/>
    <lineage>
        <taxon>Eukaryota</taxon>
        <taxon>Metazoa</taxon>
        <taxon>Ecdysozoa</taxon>
        <taxon>Arthropoda</taxon>
        <taxon>Hexapoda</taxon>
        <taxon>Insecta</taxon>
        <taxon>Pterygota</taxon>
        <taxon>Neoptera</taxon>
        <taxon>Endopterygota</taxon>
        <taxon>Diptera</taxon>
        <taxon>Nematocera</taxon>
        <taxon>Culicoidea</taxon>
        <taxon>Culicidae</taxon>
        <taxon>Anophelinae</taxon>
        <taxon>Anopheles</taxon>
    </lineage>
</organism>
<dbReference type="CDD" id="cd00190">
    <property type="entry name" value="Tryp_SPc"/>
    <property type="match status" value="2"/>
</dbReference>
<dbReference type="PROSITE" id="PS00134">
    <property type="entry name" value="TRYPSIN_HIS"/>
    <property type="match status" value="2"/>
</dbReference>
<keyword evidence="18" id="KW-1185">Reference proteome</keyword>
<keyword evidence="5 15" id="KW-0732">Signal</keyword>
<reference evidence="18" key="1">
    <citation type="submission" date="2013-03" db="EMBL/GenBank/DDBJ databases">
        <title>The Genome Sequence of Anopheles minimus MINIMUS1.</title>
        <authorList>
            <consortium name="The Broad Institute Genomics Platform"/>
            <person name="Neafsey D.E."/>
            <person name="Walton C."/>
            <person name="Walker B."/>
            <person name="Young S.K."/>
            <person name="Zeng Q."/>
            <person name="Gargeya S."/>
            <person name="Fitzgerald M."/>
            <person name="Haas B."/>
            <person name="Abouelleil A."/>
            <person name="Allen A.W."/>
            <person name="Alvarado L."/>
            <person name="Arachchi H.M."/>
            <person name="Berlin A.M."/>
            <person name="Chapman S.B."/>
            <person name="Gainer-Dewar J."/>
            <person name="Goldberg J."/>
            <person name="Griggs A."/>
            <person name="Gujja S."/>
            <person name="Hansen M."/>
            <person name="Howarth C."/>
            <person name="Imamovic A."/>
            <person name="Ireland A."/>
            <person name="Larimer J."/>
            <person name="McCowan C."/>
            <person name="Murphy C."/>
            <person name="Pearson M."/>
            <person name="Poon T.W."/>
            <person name="Priest M."/>
            <person name="Roberts A."/>
            <person name="Saif S."/>
            <person name="Shea T."/>
            <person name="Sisk P."/>
            <person name="Sykes S."/>
            <person name="Wortman J."/>
            <person name="Nusbaum C."/>
            <person name="Birren B."/>
        </authorList>
    </citation>
    <scope>NUCLEOTIDE SEQUENCE [LARGE SCALE GENOMIC DNA]</scope>
    <source>
        <strain evidence="18">MINIMUS1</strain>
    </source>
</reference>
<evidence type="ECO:0000259" key="16">
    <source>
        <dbReference type="PROSITE" id="PS50240"/>
    </source>
</evidence>
<evidence type="ECO:0000256" key="15">
    <source>
        <dbReference type="SAM" id="SignalP"/>
    </source>
</evidence>
<keyword evidence="10" id="KW-0865">Zymogen</keyword>
<keyword evidence="7 14" id="KW-0378">Hydrolase</keyword>
<dbReference type="Pfam" id="PF00089">
    <property type="entry name" value="Trypsin"/>
    <property type="match status" value="2"/>
</dbReference>
<comment type="similarity">
    <text evidence="13">Belongs to the peptidase S1 family. CLIP subfamily.</text>
</comment>
<protein>
    <recommendedName>
        <fullName evidence="16">Peptidase S1 domain-containing protein</fullName>
    </recommendedName>
</protein>
<keyword evidence="4 14" id="KW-0645">Protease</keyword>
<dbReference type="Proteomes" id="UP000075920">
    <property type="component" value="Unassembled WGS sequence"/>
</dbReference>
<dbReference type="EnsemblMetazoa" id="AMIN002983-RA">
    <property type="protein sequence ID" value="AMIN002983-PA"/>
    <property type="gene ID" value="AMIN002983"/>
</dbReference>
<evidence type="ECO:0000256" key="1">
    <source>
        <dbReference type="ARBA" id="ARBA00004613"/>
    </source>
</evidence>
<accession>A0A182VY34</accession>
<name>A0A182VY34_9DIPT</name>
<dbReference type="PROSITE" id="PS00135">
    <property type="entry name" value="TRYPSIN_SER"/>
    <property type="match status" value="2"/>
</dbReference>
<dbReference type="PANTHER" id="PTHR24252:SF7">
    <property type="entry name" value="HYALIN"/>
    <property type="match status" value="1"/>
</dbReference>
<dbReference type="AlphaFoldDB" id="A0A182VY34"/>
<dbReference type="SMART" id="SM00020">
    <property type="entry name" value="Tryp_SPc"/>
    <property type="match status" value="2"/>
</dbReference>
<reference evidence="17" key="2">
    <citation type="submission" date="2020-05" db="UniProtKB">
        <authorList>
            <consortium name="EnsemblMetazoa"/>
        </authorList>
    </citation>
    <scope>IDENTIFICATION</scope>
    <source>
        <strain evidence="17">MINIMUS1</strain>
    </source>
</reference>
<evidence type="ECO:0000313" key="18">
    <source>
        <dbReference type="Proteomes" id="UP000075920"/>
    </source>
</evidence>